<dbReference type="Gene3D" id="1.10.287.950">
    <property type="entry name" value="Methyl-accepting chemotaxis protein"/>
    <property type="match status" value="1"/>
</dbReference>
<evidence type="ECO:0000256" key="2">
    <source>
        <dbReference type="ARBA" id="ARBA00022475"/>
    </source>
</evidence>
<evidence type="ECO:0000259" key="12">
    <source>
        <dbReference type="PROSITE" id="PS50111"/>
    </source>
</evidence>
<dbReference type="GO" id="GO:0005886">
    <property type="term" value="C:plasma membrane"/>
    <property type="evidence" value="ECO:0007669"/>
    <property type="project" value="UniProtKB-SubCell"/>
</dbReference>
<evidence type="ECO:0000259" key="13">
    <source>
        <dbReference type="PROSITE" id="PS50885"/>
    </source>
</evidence>
<dbReference type="Gene3D" id="1.10.8.500">
    <property type="entry name" value="HAMP domain in histidine kinase"/>
    <property type="match status" value="1"/>
</dbReference>
<evidence type="ECO:0000256" key="8">
    <source>
        <dbReference type="PROSITE-ProRule" id="PRU00284"/>
    </source>
</evidence>
<feature type="transmembrane region" description="Helical" evidence="10">
    <location>
        <begin position="185"/>
        <end position="210"/>
    </location>
</feature>
<evidence type="ECO:0000256" key="6">
    <source>
        <dbReference type="ARBA" id="ARBA00023224"/>
    </source>
</evidence>
<comment type="similarity">
    <text evidence="7">Belongs to the methyl-accepting chemotaxis (MCP) protein family.</text>
</comment>
<feature type="domain" description="HAMP" evidence="13">
    <location>
        <begin position="208"/>
        <end position="261"/>
    </location>
</feature>
<comment type="subcellular location">
    <subcellularLocation>
        <location evidence="1">Cell membrane</location>
        <topology evidence="1">Multi-pass membrane protein</topology>
    </subcellularLocation>
</comment>
<evidence type="ECO:0000256" key="7">
    <source>
        <dbReference type="ARBA" id="ARBA00029447"/>
    </source>
</evidence>
<keyword evidence="6 8" id="KW-0807">Transducer</keyword>
<evidence type="ECO:0000256" key="5">
    <source>
        <dbReference type="ARBA" id="ARBA00023136"/>
    </source>
</evidence>
<dbReference type="Pfam" id="PF17202">
    <property type="entry name" value="sCache_3_3"/>
    <property type="match status" value="1"/>
</dbReference>
<name>A0A7W9ZFV9_NOVIT</name>
<dbReference type="Pfam" id="PF00015">
    <property type="entry name" value="MCPsignal"/>
    <property type="match status" value="1"/>
</dbReference>
<dbReference type="InterPro" id="IPR033463">
    <property type="entry name" value="sCache_3"/>
</dbReference>
<organism evidence="14 15">
    <name type="scientific">Novispirillum itersonii</name>
    <name type="common">Aquaspirillum itersonii</name>
    <dbReference type="NCBI Taxonomy" id="189"/>
    <lineage>
        <taxon>Bacteria</taxon>
        <taxon>Pseudomonadati</taxon>
        <taxon>Pseudomonadota</taxon>
        <taxon>Alphaproteobacteria</taxon>
        <taxon>Rhodospirillales</taxon>
        <taxon>Novispirillaceae</taxon>
        <taxon>Novispirillum</taxon>
    </lineage>
</organism>
<comment type="caution">
    <text evidence="14">The sequence shown here is derived from an EMBL/GenBank/DDBJ whole genome shotgun (WGS) entry which is preliminary data.</text>
</comment>
<dbReference type="RefSeq" id="WP_184261462.1">
    <property type="nucleotide sequence ID" value="NZ_JACIIX010000002.1"/>
</dbReference>
<dbReference type="SUPFAM" id="SSF58104">
    <property type="entry name" value="Methyl-accepting chemotaxis protein (MCP) signaling domain"/>
    <property type="match status" value="1"/>
</dbReference>
<dbReference type="SUPFAM" id="SSF103190">
    <property type="entry name" value="Sensory domain-like"/>
    <property type="match status" value="1"/>
</dbReference>
<keyword evidence="15" id="KW-1185">Reference proteome</keyword>
<keyword evidence="5 10" id="KW-0472">Membrane</keyword>
<dbReference type="GO" id="GO:0007165">
    <property type="term" value="P:signal transduction"/>
    <property type="evidence" value="ECO:0007669"/>
    <property type="project" value="UniProtKB-KW"/>
</dbReference>
<dbReference type="Proteomes" id="UP000544872">
    <property type="component" value="Unassembled WGS sequence"/>
</dbReference>
<proteinExistence type="inferred from homology"/>
<evidence type="ECO:0000256" key="4">
    <source>
        <dbReference type="ARBA" id="ARBA00022989"/>
    </source>
</evidence>
<dbReference type="AlphaFoldDB" id="A0A7W9ZFV9"/>
<keyword evidence="2" id="KW-1003">Cell membrane</keyword>
<evidence type="ECO:0000313" key="15">
    <source>
        <dbReference type="Proteomes" id="UP000544872"/>
    </source>
</evidence>
<keyword evidence="4 10" id="KW-1133">Transmembrane helix</keyword>
<reference evidence="14 15" key="1">
    <citation type="submission" date="2020-08" db="EMBL/GenBank/DDBJ databases">
        <title>Genomic Encyclopedia of Type Strains, Phase IV (KMG-IV): sequencing the most valuable type-strain genomes for metagenomic binning, comparative biology and taxonomic classification.</title>
        <authorList>
            <person name="Goeker M."/>
        </authorList>
    </citation>
    <scope>NUCLEOTIDE SEQUENCE [LARGE SCALE GENOMIC DNA]</scope>
    <source>
        <strain evidence="14 15">DSM 11590</strain>
    </source>
</reference>
<dbReference type="InterPro" id="IPR004089">
    <property type="entry name" value="MCPsignal_dom"/>
</dbReference>
<dbReference type="PROSITE" id="PS50885">
    <property type="entry name" value="HAMP"/>
    <property type="match status" value="1"/>
</dbReference>
<feature type="signal peptide" evidence="11">
    <location>
        <begin position="1"/>
        <end position="24"/>
    </location>
</feature>
<dbReference type="SMART" id="SM00283">
    <property type="entry name" value="MA"/>
    <property type="match status" value="1"/>
</dbReference>
<evidence type="ECO:0000256" key="10">
    <source>
        <dbReference type="SAM" id="Phobius"/>
    </source>
</evidence>
<dbReference type="SMART" id="SM00304">
    <property type="entry name" value="HAMP"/>
    <property type="match status" value="1"/>
</dbReference>
<dbReference type="Pfam" id="PF00672">
    <property type="entry name" value="HAMP"/>
    <property type="match status" value="1"/>
</dbReference>
<evidence type="ECO:0000256" key="1">
    <source>
        <dbReference type="ARBA" id="ARBA00004651"/>
    </source>
</evidence>
<accession>A0A7W9ZFV9</accession>
<gene>
    <name evidence="14" type="ORF">FHS48_000691</name>
</gene>
<feature type="chain" id="PRO_5030534742" evidence="11">
    <location>
        <begin position="25"/>
        <end position="584"/>
    </location>
</feature>
<dbReference type="CDD" id="cd06225">
    <property type="entry name" value="HAMP"/>
    <property type="match status" value="1"/>
</dbReference>
<dbReference type="PROSITE" id="PS50111">
    <property type="entry name" value="CHEMOTAXIS_TRANSDUC_2"/>
    <property type="match status" value="1"/>
</dbReference>
<dbReference type="PANTHER" id="PTHR32089:SF112">
    <property type="entry name" value="LYSOZYME-LIKE PROTEIN-RELATED"/>
    <property type="match status" value="1"/>
</dbReference>
<sequence>MKFRLTLSWRIAAIVVLTALSVAAAVTAVNSVLLTRDAERRANDAVELAMRVAWKELKDVGGPFFLEDGQMWAGEAVLNGNNAIPDRISSVTRGVATVFMRDTRIATSIQKNDGSRAVGTALDRNAAYEATLVRGEPYRGTIDILGQPYIVGYDPIRDRNGAVIGILFVGQTTAEFYAPIRHAQIVGAAFGLGASLLALASALLLARLWLTGPLLKIRGTMGNIAEGNLQAQVPFLQRQDDLGDMARALDLFRQNAAEAARLRKEREEQTRLAAQQRRDDLLSLAASLEDRVRTAVSSLKDSGASLHETAITLSGTADDTTSHSETALSGTEEASASAGTELTASIEEISRQKQKSAAIARSAVDDAAAVSSEIAALCVTATEIGQVLQLIQAIANQTNLLALNATIEAARAGEAGRGFTVVANEVKALAGQTADAARDINTRISSVQEASQAAAVTVERIVGVINTLEELSAAEAGAIEQQRGATEEIARNVEHVSVGARDTARSISGVASMAQTTRQLSETVLAASTTLLEDSTGLERKVDSFLSWLRTQAMAETAEEKAPQGGDIVPLHASRAASAAGGSA</sequence>
<protein>
    <submittedName>
        <fullName evidence="14">Methyl-accepting chemotaxis protein</fullName>
    </submittedName>
</protein>
<evidence type="ECO:0000256" key="9">
    <source>
        <dbReference type="SAM" id="MobiDB-lite"/>
    </source>
</evidence>
<dbReference type="InterPro" id="IPR003660">
    <property type="entry name" value="HAMP_dom"/>
</dbReference>
<feature type="domain" description="Methyl-accepting transducer" evidence="12">
    <location>
        <begin position="270"/>
        <end position="532"/>
    </location>
</feature>
<keyword evidence="3 10" id="KW-0812">Transmembrane</keyword>
<keyword evidence="11" id="KW-0732">Signal</keyword>
<evidence type="ECO:0000256" key="3">
    <source>
        <dbReference type="ARBA" id="ARBA00022692"/>
    </source>
</evidence>
<dbReference type="EMBL" id="JACIIX010000002">
    <property type="protein sequence ID" value="MBB6209289.1"/>
    <property type="molecule type" value="Genomic_DNA"/>
</dbReference>
<evidence type="ECO:0000256" key="11">
    <source>
        <dbReference type="SAM" id="SignalP"/>
    </source>
</evidence>
<dbReference type="InterPro" id="IPR029151">
    <property type="entry name" value="Sensor-like_sf"/>
</dbReference>
<feature type="region of interest" description="Disordered" evidence="9">
    <location>
        <begin position="312"/>
        <end position="340"/>
    </location>
</feature>
<evidence type="ECO:0000313" key="14">
    <source>
        <dbReference type="EMBL" id="MBB6209289.1"/>
    </source>
</evidence>
<dbReference type="PANTHER" id="PTHR32089">
    <property type="entry name" value="METHYL-ACCEPTING CHEMOTAXIS PROTEIN MCPB"/>
    <property type="match status" value="1"/>
</dbReference>